<organism evidence="1 2">
    <name type="scientific">Pristionchus fissidentatus</name>
    <dbReference type="NCBI Taxonomy" id="1538716"/>
    <lineage>
        <taxon>Eukaryota</taxon>
        <taxon>Metazoa</taxon>
        <taxon>Ecdysozoa</taxon>
        <taxon>Nematoda</taxon>
        <taxon>Chromadorea</taxon>
        <taxon>Rhabditida</taxon>
        <taxon>Rhabditina</taxon>
        <taxon>Diplogasteromorpha</taxon>
        <taxon>Diplogasteroidea</taxon>
        <taxon>Neodiplogasteridae</taxon>
        <taxon>Pristionchus</taxon>
    </lineage>
</organism>
<gene>
    <name evidence="1" type="ORF">PFISCL1PPCAC_17236</name>
</gene>
<keyword evidence="2" id="KW-1185">Reference proteome</keyword>
<name>A0AAV5W206_9BILA</name>
<reference evidence="1" key="1">
    <citation type="submission" date="2023-10" db="EMBL/GenBank/DDBJ databases">
        <title>Genome assembly of Pristionchus species.</title>
        <authorList>
            <person name="Yoshida K."/>
            <person name="Sommer R.J."/>
        </authorList>
    </citation>
    <scope>NUCLEOTIDE SEQUENCE</scope>
    <source>
        <strain evidence="1">RS5133</strain>
    </source>
</reference>
<evidence type="ECO:0000313" key="2">
    <source>
        <dbReference type="Proteomes" id="UP001432322"/>
    </source>
</evidence>
<protein>
    <recommendedName>
        <fullName evidence="3">ETS domain-containing protein</fullName>
    </recommendedName>
</protein>
<dbReference type="EMBL" id="BTSY01000004">
    <property type="protein sequence ID" value="GMT25939.1"/>
    <property type="molecule type" value="Genomic_DNA"/>
</dbReference>
<dbReference type="AlphaFoldDB" id="A0AAV5W206"/>
<dbReference type="Proteomes" id="UP001432322">
    <property type="component" value="Unassembled WGS sequence"/>
</dbReference>
<sequence>MEDINFYIFELVENGLSPKQTADGRFYRVRHGEGWELRVFQRSKDTIDQVVGWRDKLFFCLWKRAFLPYRR</sequence>
<accession>A0AAV5W206</accession>
<comment type="caution">
    <text evidence="1">The sequence shown here is derived from an EMBL/GenBank/DDBJ whole genome shotgun (WGS) entry which is preliminary data.</text>
</comment>
<evidence type="ECO:0008006" key="3">
    <source>
        <dbReference type="Google" id="ProtNLM"/>
    </source>
</evidence>
<evidence type="ECO:0000313" key="1">
    <source>
        <dbReference type="EMBL" id="GMT25939.1"/>
    </source>
</evidence>
<proteinExistence type="predicted"/>